<evidence type="ECO:0000256" key="3">
    <source>
        <dbReference type="ARBA" id="ARBA00022692"/>
    </source>
</evidence>
<feature type="transmembrane region" description="Helical" evidence="6">
    <location>
        <begin position="79"/>
        <end position="102"/>
    </location>
</feature>
<dbReference type="AlphaFoldDB" id="A0A1I5YB19"/>
<dbReference type="STRING" id="1884432.SAMN05518683_13911"/>
<evidence type="ECO:0000256" key="4">
    <source>
        <dbReference type="ARBA" id="ARBA00022989"/>
    </source>
</evidence>
<keyword evidence="2" id="KW-0813">Transport</keyword>
<dbReference type="PRINTS" id="PR01036">
    <property type="entry name" value="TCRTETB"/>
</dbReference>
<evidence type="ECO:0000259" key="7">
    <source>
        <dbReference type="PROSITE" id="PS50850"/>
    </source>
</evidence>
<feature type="transmembrane region" description="Helical" evidence="6">
    <location>
        <begin position="195"/>
        <end position="213"/>
    </location>
</feature>
<dbReference type="GO" id="GO:0022857">
    <property type="term" value="F:transmembrane transporter activity"/>
    <property type="evidence" value="ECO:0007669"/>
    <property type="project" value="InterPro"/>
</dbReference>
<feature type="transmembrane region" description="Helical" evidence="6">
    <location>
        <begin position="219"/>
        <end position="237"/>
    </location>
</feature>
<keyword evidence="9" id="KW-1185">Reference proteome</keyword>
<dbReference type="PANTHER" id="PTHR42718">
    <property type="entry name" value="MAJOR FACILITATOR SUPERFAMILY MULTIDRUG TRANSPORTER MFSC"/>
    <property type="match status" value="1"/>
</dbReference>
<dbReference type="PANTHER" id="PTHR42718:SF9">
    <property type="entry name" value="MAJOR FACILITATOR SUPERFAMILY MULTIDRUG TRANSPORTER MFSC"/>
    <property type="match status" value="1"/>
</dbReference>
<dbReference type="InterPro" id="IPR036259">
    <property type="entry name" value="MFS_trans_sf"/>
</dbReference>
<organism evidence="8 9">
    <name type="scientific">Salibacterium halotolerans</name>
    <dbReference type="NCBI Taxonomy" id="1884432"/>
    <lineage>
        <taxon>Bacteria</taxon>
        <taxon>Bacillati</taxon>
        <taxon>Bacillota</taxon>
        <taxon>Bacilli</taxon>
        <taxon>Bacillales</taxon>
        <taxon>Bacillaceae</taxon>
    </lineage>
</organism>
<evidence type="ECO:0000256" key="6">
    <source>
        <dbReference type="SAM" id="Phobius"/>
    </source>
</evidence>
<evidence type="ECO:0000313" key="8">
    <source>
        <dbReference type="EMBL" id="SFQ41386.1"/>
    </source>
</evidence>
<dbReference type="Proteomes" id="UP000198892">
    <property type="component" value="Unassembled WGS sequence"/>
</dbReference>
<evidence type="ECO:0000256" key="1">
    <source>
        <dbReference type="ARBA" id="ARBA00004651"/>
    </source>
</evidence>
<keyword evidence="5 6" id="KW-0472">Membrane</keyword>
<dbReference type="RefSeq" id="WP_170841227.1">
    <property type="nucleotide sequence ID" value="NZ_FOXD01000039.1"/>
</dbReference>
<name>A0A1I5YB19_9BACI</name>
<dbReference type="CDD" id="cd17321">
    <property type="entry name" value="MFS_MMR_MDR_like"/>
    <property type="match status" value="1"/>
</dbReference>
<comment type="subcellular location">
    <subcellularLocation>
        <location evidence="1">Cell membrane</location>
        <topology evidence="1">Multi-pass membrane protein</topology>
    </subcellularLocation>
</comment>
<dbReference type="EMBL" id="FOXD01000039">
    <property type="protein sequence ID" value="SFQ41386.1"/>
    <property type="molecule type" value="Genomic_DNA"/>
</dbReference>
<feature type="transmembrane region" description="Helical" evidence="6">
    <location>
        <begin position="257"/>
        <end position="280"/>
    </location>
</feature>
<feature type="transmembrane region" description="Helical" evidence="6">
    <location>
        <begin position="318"/>
        <end position="339"/>
    </location>
</feature>
<dbReference type="Pfam" id="PF07690">
    <property type="entry name" value="MFS_1"/>
    <property type="match status" value="1"/>
</dbReference>
<dbReference type="InterPro" id="IPR011701">
    <property type="entry name" value="MFS"/>
</dbReference>
<dbReference type="GO" id="GO:0005886">
    <property type="term" value="C:plasma membrane"/>
    <property type="evidence" value="ECO:0007669"/>
    <property type="project" value="UniProtKB-SubCell"/>
</dbReference>
<feature type="transmembrane region" description="Helical" evidence="6">
    <location>
        <begin position="12"/>
        <end position="34"/>
    </location>
</feature>
<protein>
    <submittedName>
        <fullName evidence="8">MFS transporter, DHA2 family, metal-tetracycline-proton antiporter</fullName>
    </submittedName>
</protein>
<feature type="transmembrane region" description="Helical" evidence="6">
    <location>
        <begin position="345"/>
        <end position="365"/>
    </location>
</feature>
<dbReference type="Gene3D" id="1.20.1720.10">
    <property type="entry name" value="Multidrug resistance protein D"/>
    <property type="match status" value="1"/>
</dbReference>
<feature type="transmembrane region" description="Helical" evidence="6">
    <location>
        <begin position="165"/>
        <end position="183"/>
    </location>
</feature>
<sequence>MGHKVQQQTENKLMRVLMFTLILSVMSATMFNVVLPEIVADLDLSYAQVSWVSSAYMLIYGIGTVIYGKLADSYKLKNLLTFGLIFFSLGSMIGLISQAYWMVLLGRILQAVGASVIPAAAMIIPARYFPRDRRGHALGVVAVGLALGRVLGPIVPAFIVSIADWRWLFCLPLFTLFLLPFYRKYLDDEQGQKSKLDWIGGGLLAGTVALLLLSVTKGGWMLTVCCMILFALFIIRIRSAAEPFVQARLFQNKRYSLGLVILVLVVGSGFSLVFLTPLMLSDVYQLNPQLIGLVMVPAAIISAVLGRKGGKLADVKGNAFLFYLSSALVLTSFVLLSSFVGSSPVFIAIFLIFGDVGLAFILIPMQNSVSQTLPKEQIGIGMGIFSMLNFMTGSVSGAIYGKVVDQGAAVSWNPVTLFSEGFVYGNIYFILAIVLASTVLLYYFQFERAKGTCSKILYKPSHEEQSQ</sequence>
<feature type="transmembrane region" description="Helical" evidence="6">
    <location>
        <begin position="286"/>
        <end position="306"/>
    </location>
</feature>
<keyword evidence="3 6" id="KW-0812">Transmembrane</keyword>
<gene>
    <name evidence="8" type="ORF">SAMN05518683_13911</name>
</gene>
<accession>A0A1I5YB19</accession>
<dbReference type="Gene3D" id="1.20.1250.20">
    <property type="entry name" value="MFS general substrate transporter like domains"/>
    <property type="match status" value="1"/>
</dbReference>
<feature type="transmembrane region" description="Helical" evidence="6">
    <location>
        <begin position="377"/>
        <end position="401"/>
    </location>
</feature>
<dbReference type="SUPFAM" id="SSF103473">
    <property type="entry name" value="MFS general substrate transporter"/>
    <property type="match status" value="1"/>
</dbReference>
<reference evidence="9" key="1">
    <citation type="submission" date="2016-10" db="EMBL/GenBank/DDBJ databases">
        <authorList>
            <person name="Varghese N."/>
            <person name="Submissions S."/>
        </authorList>
    </citation>
    <scope>NUCLEOTIDE SEQUENCE [LARGE SCALE GENOMIC DNA]</scope>
    <source>
        <strain evidence="9">S7</strain>
    </source>
</reference>
<proteinExistence type="predicted"/>
<dbReference type="PROSITE" id="PS50850">
    <property type="entry name" value="MFS"/>
    <property type="match status" value="1"/>
</dbReference>
<feature type="transmembrane region" description="Helical" evidence="6">
    <location>
        <begin position="421"/>
        <end position="444"/>
    </location>
</feature>
<keyword evidence="4 6" id="KW-1133">Transmembrane helix</keyword>
<feature type="transmembrane region" description="Helical" evidence="6">
    <location>
        <begin position="46"/>
        <end position="67"/>
    </location>
</feature>
<evidence type="ECO:0000256" key="2">
    <source>
        <dbReference type="ARBA" id="ARBA00022448"/>
    </source>
</evidence>
<evidence type="ECO:0000313" key="9">
    <source>
        <dbReference type="Proteomes" id="UP000198892"/>
    </source>
</evidence>
<evidence type="ECO:0000256" key="5">
    <source>
        <dbReference type="ARBA" id="ARBA00023136"/>
    </source>
</evidence>
<feature type="transmembrane region" description="Helical" evidence="6">
    <location>
        <begin position="108"/>
        <end position="126"/>
    </location>
</feature>
<feature type="transmembrane region" description="Helical" evidence="6">
    <location>
        <begin position="138"/>
        <end position="159"/>
    </location>
</feature>
<dbReference type="InterPro" id="IPR020846">
    <property type="entry name" value="MFS_dom"/>
</dbReference>
<feature type="domain" description="Major facilitator superfamily (MFS) profile" evidence="7">
    <location>
        <begin position="13"/>
        <end position="450"/>
    </location>
</feature>